<feature type="compositionally biased region" description="Basic and acidic residues" evidence="1">
    <location>
        <begin position="217"/>
        <end position="230"/>
    </location>
</feature>
<feature type="region of interest" description="Disordered" evidence="1">
    <location>
        <begin position="1"/>
        <end position="83"/>
    </location>
</feature>
<sequence length="348" mass="38967">MERGLRGGGSVDVGVPKPPEAKKEAKSKKKDLKDVKESWGKVDELDERQKHDMALLGKQTDVLRSTREPKKKRRSQQAQLDPTVQEILDKYCEGSDANLSLQMQQALKELARQLAAAQERADAADEALTSTQSQLDSESEARREVDGERLQALQRVEELELAALEFQAQRRAWEEERKRQPREPRESRECARCRELEGLLKEAILRGAKLSRKTAEAEAAKNDEQRKAASAERQLQRQTRRAQRLAQQRKSLELALRSAERRGDAAEARLGEYLRAAAEGAEKVMEAHIQHLAAAGTNLAAKVDEQAEIIQVLRGLLQDHKDFIRQQLGAELSLPAPAPAPESEGSTD</sequence>
<accession>A0A812VRD8</accession>
<name>A0A812VRD8_SYMPI</name>
<organism evidence="2 3">
    <name type="scientific">Symbiodinium pilosum</name>
    <name type="common">Dinoflagellate</name>
    <dbReference type="NCBI Taxonomy" id="2952"/>
    <lineage>
        <taxon>Eukaryota</taxon>
        <taxon>Sar</taxon>
        <taxon>Alveolata</taxon>
        <taxon>Dinophyceae</taxon>
        <taxon>Suessiales</taxon>
        <taxon>Symbiodiniaceae</taxon>
        <taxon>Symbiodinium</taxon>
    </lineage>
</organism>
<evidence type="ECO:0000313" key="3">
    <source>
        <dbReference type="Proteomes" id="UP000649617"/>
    </source>
</evidence>
<feature type="compositionally biased region" description="Gly residues" evidence="1">
    <location>
        <begin position="1"/>
        <end position="11"/>
    </location>
</feature>
<feature type="region of interest" description="Disordered" evidence="1">
    <location>
        <begin position="114"/>
        <end position="147"/>
    </location>
</feature>
<evidence type="ECO:0000256" key="1">
    <source>
        <dbReference type="SAM" id="MobiDB-lite"/>
    </source>
</evidence>
<comment type="caution">
    <text evidence="2">The sequence shown here is derived from an EMBL/GenBank/DDBJ whole genome shotgun (WGS) entry which is preliminary data.</text>
</comment>
<dbReference type="OrthoDB" id="446006at2759"/>
<keyword evidence="3" id="KW-1185">Reference proteome</keyword>
<reference evidence="2" key="1">
    <citation type="submission" date="2021-02" db="EMBL/GenBank/DDBJ databases">
        <authorList>
            <person name="Dougan E. K."/>
            <person name="Rhodes N."/>
            <person name="Thang M."/>
            <person name="Chan C."/>
        </authorList>
    </citation>
    <scope>NUCLEOTIDE SEQUENCE</scope>
</reference>
<feature type="region of interest" description="Disordered" evidence="1">
    <location>
        <begin position="217"/>
        <end position="244"/>
    </location>
</feature>
<dbReference type="AlphaFoldDB" id="A0A812VRD8"/>
<dbReference type="EMBL" id="CAJNIZ010042767">
    <property type="protein sequence ID" value="CAE7637147.1"/>
    <property type="molecule type" value="Genomic_DNA"/>
</dbReference>
<dbReference type="Proteomes" id="UP000649617">
    <property type="component" value="Unassembled WGS sequence"/>
</dbReference>
<protein>
    <submittedName>
        <fullName evidence="2">Uncharacterized protein</fullName>
    </submittedName>
</protein>
<feature type="compositionally biased region" description="Basic and acidic residues" evidence="1">
    <location>
        <begin position="31"/>
        <end position="53"/>
    </location>
</feature>
<evidence type="ECO:0000313" key="2">
    <source>
        <dbReference type="EMBL" id="CAE7637147.1"/>
    </source>
</evidence>
<proteinExistence type="predicted"/>
<gene>
    <name evidence="2" type="ORF">SPIL2461_LOCUS16816</name>
</gene>